<dbReference type="InterPro" id="IPR037050">
    <property type="entry name" value="DUF1254_sf"/>
</dbReference>
<protein>
    <recommendedName>
        <fullName evidence="6">Carboxylesterase</fullName>
    </recommendedName>
</protein>
<keyword evidence="1" id="KW-0732">Signal</keyword>
<dbReference type="Pfam" id="PF06742">
    <property type="entry name" value="DUF1214"/>
    <property type="match status" value="1"/>
</dbReference>
<evidence type="ECO:0000259" key="3">
    <source>
        <dbReference type="Pfam" id="PF06863"/>
    </source>
</evidence>
<evidence type="ECO:0008006" key="6">
    <source>
        <dbReference type="Google" id="ProtNLM"/>
    </source>
</evidence>
<dbReference type="Gene3D" id="2.60.40.1610">
    <property type="entry name" value="Domain of unknown function DUF1254"/>
    <property type="match status" value="1"/>
</dbReference>
<evidence type="ECO:0000259" key="2">
    <source>
        <dbReference type="Pfam" id="PF06742"/>
    </source>
</evidence>
<evidence type="ECO:0000256" key="1">
    <source>
        <dbReference type="SAM" id="SignalP"/>
    </source>
</evidence>
<dbReference type="SUPFAM" id="SSF160935">
    <property type="entry name" value="VPA0735-like"/>
    <property type="match status" value="1"/>
</dbReference>
<feature type="chain" id="PRO_5007623402" description="Carboxylesterase" evidence="1">
    <location>
        <begin position="26"/>
        <end position="350"/>
    </location>
</feature>
<accession>A0A158CV37</accession>
<dbReference type="InterPro" id="IPR010679">
    <property type="entry name" value="DUF1254"/>
</dbReference>
<comment type="caution">
    <text evidence="4">The sequence shown here is derived from an EMBL/GenBank/DDBJ whole genome shotgun (WGS) entry which is preliminary data.</text>
</comment>
<dbReference type="RefSeq" id="WP_082862507.1">
    <property type="nucleotide sequence ID" value="NZ_FCOA02000029.1"/>
</dbReference>
<dbReference type="EMBL" id="FCOA02000029">
    <property type="protein sequence ID" value="SAK86232.1"/>
    <property type="molecule type" value="Genomic_DNA"/>
</dbReference>
<dbReference type="OrthoDB" id="547269at2"/>
<evidence type="ECO:0000313" key="4">
    <source>
        <dbReference type="EMBL" id="SAK86232.1"/>
    </source>
</evidence>
<dbReference type="PANTHER" id="PTHR36509:SF2">
    <property type="entry name" value="BLL3101 PROTEIN"/>
    <property type="match status" value="1"/>
</dbReference>
<dbReference type="STRING" id="1777140.AWB79_06036"/>
<feature type="signal peptide" evidence="1">
    <location>
        <begin position="1"/>
        <end position="25"/>
    </location>
</feature>
<dbReference type="InterPro" id="IPR037049">
    <property type="entry name" value="DUF1214_C_sf"/>
</dbReference>
<feature type="domain" description="DUF1214" evidence="2">
    <location>
        <begin position="248"/>
        <end position="333"/>
    </location>
</feature>
<proteinExistence type="predicted"/>
<dbReference type="PANTHER" id="PTHR36509">
    <property type="entry name" value="BLL3101 PROTEIN"/>
    <property type="match status" value="1"/>
</dbReference>
<dbReference type="Gene3D" id="2.60.120.600">
    <property type="entry name" value="Domain of unknown function DUF1214, C-terminal domain"/>
    <property type="match status" value="1"/>
</dbReference>
<dbReference type="InterPro" id="IPR010621">
    <property type="entry name" value="DUF1214"/>
</dbReference>
<evidence type="ECO:0000313" key="5">
    <source>
        <dbReference type="Proteomes" id="UP000054851"/>
    </source>
</evidence>
<keyword evidence="5" id="KW-1185">Reference proteome</keyword>
<dbReference type="Pfam" id="PF06863">
    <property type="entry name" value="DUF1254"/>
    <property type="match status" value="1"/>
</dbReference>
<organism evidence="4 5">
    <name type="scientific">Caballeronia hypogeia</name>
    <dbReference type="NCBI Taxonomy" id="1777140"/>
    <lineage>
        <taxon>Bacteria</taxon>
        <taxon>Pseudomonadati</taxon>
        <taxon>Pseudomonadota</taxon>
        <taxon>Betaproteobacteria</taxon>
        <taxon>Burkholderiales</taxon>
        <taxon>Burkholderiaceae</taxon>
        <taxon>Caballeronia</taxon>
    </lineage>
</organism>
<dbReference type="AlphaFoldDB" id="A0A158CV37"/>
<sequence length="350" mass="38352">MKPCFRTFRVALLVAVAGAALPTVAETTPAEPQATPLTVTVDNFARAESDMYFSTVVKQGGFGKLRHYRDLMPIDRQSVVRANRDTVYSTGVFDLNAGPVTITLPDAGTRFRSVTAINEDHFTMMVAYGKGPYTLTRKQIGTRYVMIGVRTLVDARDPADLRALHALQDGIALQQAAPGSFKVPDWDKTSQKRVRDALATLGDTLSDLNDAFGMPGKISPIHHLIGTAIAWGGNPEKDAMYLNVKPRRNDGATVYRLRVGDVPVDGFWSISVYNDKGYFEPNAQGAYTLNNVAAKKDADGMVSVQFGGCDGQRANCLPVTPGWNYMVRLYRPRVQVLDGSWKFPEAEAVQ</sequence>
<dbReference type="Proteomes" id="UP000054851">
    <property type="component" value="Unassembled WGS sequence"/>
</dbReference>
<reference evidence="4" key="1">
    <citation type="submission" date="2016-01" db="EMBL/GenBank/DDBJ databases">
        <authorList>
            <person name="Peeters C."/>
        </authorList>
    </citation>
    <scope>NUCLEOTIDE SEQUENCE</scope>
    <source>
        <strain evidence="4">LMG 29322</strain>
    </source>
</reference>
<feature type="domain" description="DUF1254" evidence="3">
    <location>
        <begin position="63"/>
        <end position="131"/>
    </location>
</feature>
<gene>
    <name evidence="4" type="ORF">AWB79_06036</name>
</gene>
<name>A0A158CV37_9BURK</name>